<protein>
    <submittedName>
        <fullName evidence="1">Uncharacterized protein</fullName>
    </submittedName>
</protein>
<keyword evidence="2" id="KW-1185">Reference proteome</keyword>
<name>A0A2Z2KHN3_9BACL</name>
<organism evidence="1 2">
    <name type="scientific">Paenibacillus donghaensis</name>
    <dbReference type="NCBI Taxonomy" id="414771"/>
    <lineage>
        <taxon>Bacteria</taxon>
        <taxon>Bacillati</taxon>
        <taxon>Bacillota</taxon>
        <taxon>Bacilli</taxon>
        <taxon>Bacillales</taxon>
        <taxon>Paenibacillaceae</taxon>
        <taxon>Paenibacillus</taxon>
    </lineage>
</organism>
<evidence type="ECO:0000313" key="2">
    <source>
        <dbReference type="Proteomes" id="UP000249890"/>
    </source>
</evidence>
<proteinExistence type="predicted"/>
<dbReference type="KEGG" id="pdh:B9T62_36570"/>
<dbReference type="RefSeq" id="WP_087919725.1">
    <property type="nucleotide sequence ID" value="NZ_CP021780.1"/>
</dbReference>
<reference evidence="1 2" key="1">
    <citation type="submission" date="2017-06" db="EMBL/GenBank/DDBJ databases">
        <title>Complete genome sequence of Paenibacillus donghaensis KCTC 13049T isolated from East Sea sediment, South Korea.</title>
        <authorList>
            <person name="Jung B.K."/>
            <person name="Hong S.-J."/>
            <person name="Shin J.-H."/>
        </authorList>
    </citation>
    <scope>NUCLEOTIDE SEQUENCE [LARGE SCALE GENOMIC DNA]</scope>
    <source>
        <strain evidence="1 2">KCTC 13049</strain>
    </source>
</reference>
<dbReference type="EMBL" id="CP021780">
    <property type="protein sequence ID" value="ASA25764.1"/>
    <property type="molecule type" value="Genomic_DNA"/>
</dbReference>
<accession>A0A2Z2KHN3</accession>
<dbReference type="AlphaFoldDB" id="A0A2Z2KHN3"/>
<dbReference type="Proteomes" id="UP000249890">
    <property type="component" value="Chromosome"/>
</dbReference>
<gene>
    <name evidence="1" type="ORF">B9T62_36570</name>
</gene>
<evidence type="ECO:0000313" key="1">
    <source>
        <dbReference type="EMBL" id="ASA25764.1"/>
    </source>
</evidence>
<sequence>MVLVRISPQPDKTESGLTFTADIIANYWNAACMFYLTGETERTVNYYQQAVDKGWVDHHQPHYHEYVYREEDSEQIGRVIAGQIPM</sequence>